<reference evidence="2" key="1">
    <citation type="journal article" date="2019" name="Int. J. Syst. Evol. Microbiol.">
        <title>The Global Catalogue of Microorganisms (GCM) 10K type strain sequencing project: providing services to taxonomists for standard genome sequencing and annotation.</title>
        <authorList>
            <consortium name="The Broad Institute Genomics Platform"/>
            <consortium name="The Broad Institute Genome Sequencing Center for Infectious Disease"/>
            <person name="Wu L."/>
            <person name="Ma J."/>
        </authorList>
    </citation>
    <scope>NUCLEOTIDE SEQUENCE [LARGE SCALE GENOMIC DNA]</scope>
    <source>
        <strain evidence="2">NBRC 106593</strain>
    </source>
</reference>
<protein>
    <submittedName>
        <fullName evidence="1">M50 family metallopeptidase</fullName>
    </submittedName>
</protein>
<proteinExistence type="predicted"/>
<dbReference type="Proteomes" id="UP001596356">
    <property type="component" value="Unassembled WGS sequence"/>
</dbReference>
<dbReference type="RefSeq" id="WP_377822757.1">
    <property type="nucleotide sequence ID" value="NZ_JBHSWJ010000002.1"/>
</dbReference>
<dbReference type="InterPro" id="IPR037219">
    <property type="entry name" value="Peptidase_M41-like"/>
</dbReference>
<dbReference type="Pfam" id="PF13398">
    <property type="entry name" value="Peptidase_M50B"/>
    <property type="match status" value="1"/>
</dbReference>
<dbReference type="EMBL" id="JBHSWJ010000002">
    <property type="protein sequence ID" value="MFC6714371.1"/>
    <property type="molecule type" value="Genomic_DNA"/>
</dbReference>
<evidence type="ECO:0000313" key="2">
    <source>
        <dbReference type="Proteomes" id="UP001596356"/>
    </source>
</evidence>
<organism evidence="1 2">
    <name type="scientific">Branchiibius cervicis</name>
    <dbReference type="NCBI Taxonomy" id="908252"/>
    <lineage>
        <taxon>Bacteria</taxon>
        <taxon>Bacillati</taxon>
        <taxon>Actinomycetota</taxon>
        <taxon>Actinomycetes</taxon>
        <taxon>Micrococcales</taxon>
        <taxon>Dermacoccaceae</taxon>
        <taxon>Branchiibius</taxon>
    </lineage>
</organism>
<gene>
    <name evidence="1" type="ORF">ACFQBT_11310</name>
</gene>
<dbReference type="SUPFAM" id="SSF140990">
    <property type="entry name" value="FtsH protease domain-like"/>
    <property type="match status" value="1"/>
</dbReference>
<name>A0ABW2ATB4_9MICO</name>
<keyword evidence="2" id="KW-1185">Reference proteome</keyword>
<accession>A0ABW2ATB4</accession>
<comment type="caution">
    <text evidence="1">The sequence shown here is derived from an EMBL/GenBank/DDBJ whole genome shotgun (WGS) entry which is preliminary data.</text>
</comment>
<evidence type="ECO:0000313" key="1">
    <source>
        <dbReference type="EMBL" id="MFC6714371.1"/>
    </source>
</evidence>
<sequence>MPEQIDTPPLQDVPESVVAAHEAGHAVACILFGGTFDDIYLTPEGGAVAQVRGVSRLTPKGWVRTTRAGVIGERLALGKSNPNHGALDNSVMWRKFDKTDGEWRAALAFADVETHEVLVRYEDALRAIIEIITAELAAGSSSIPFARIVQVAWEHQAAHGIELETGQH</sequence>
<dbReference type="InterPro" id="IPR049500">
    <property type="entry name" value="Peptidase_M50B-like"/>
</dbReference>